<keyword evidence="6 9" id="KW-0547">Nucleotide-binding</keyword>
<dbReference type="GO" id="GO:0005524">
    <property type="term" value="F:ATP binding"/>
    <property type="evidence" value="ECO:0007669"/>
    <property type="project" value="UniProtKB-UniRule"/>
</dbReference>
<evidence type="ECO:0000256" key="4">
    <source>
        <dbReference type="ARBA" id="ARBA00022490"/>
    </source>
</evidence>
<proteinExistence type="inferred from homology"/>
<dbReference type="GO" id="GO:0006302">
    <property type="term" value="P:double-strand break repair"/>
    <property type="evidence" value="ECO:0007669"/>
    <property type="project" value="TreeGrafter"/>
</dbReference>
<evidence type="ECO:0000313" key="12">
    <source>
        <dbReference type="EMBL" id="GHD34784.1"/>
    </source>
</evidence>
<evidence type="ECO:0000256" key="5">
    <source>
        <dbReference type="ARBA" id="ARBA00022705"/>
    </source>
</evidence>
<evidence type="ECO:0000313" key="13">
    <source>
        <dbReference type="Proteomes" id="UP000644693"/>
    </source>
</evidence>
<evidence type="ECO:0000256" key="10">
    <source>
        <dbReference type="RuleBase" id="RU000578"/>
    </source>
</evidence>
<dbReference type="Proteomes" id="UP000644693">
    <property type="component" value="Unassembled WGS sequence"/>
</dbReference>
<protein>
    <recommendedName>
        <fullName evidence="3 9">DNA replication and repair protein RecF</fullName>
    </recommendedName>
</protein>
<dbReference type="GO" id="GO:0006260">
    <property type="term" value="P:DNA replication"/>
    <property type="evidence" value="ECO:0007669"/>
    <property type="project" value="UniProtKB-UniRule"/>
</dbReference>
<sequence>MFGEVAAAGSQRSVPLGVQRTTDGELILKCDGEPLKTVAALAEQLPLQVINADSFDLLVGPPKTRRQYLDWGVFHVEHAFLGVWQRYQRALKQRNNLLRRDKIDDNALAPWTNELIQAGEAIDALRSAFFEALEPCFQDVLASLSSGLDGVSLSYRRGWDKSMSLRDALEKTRQADMEQGYTHSGPQRGDVRVMVGQHLAADTLSRGQQKLVVCAMKLAQGRLLTEKKASNSVYLVDDLPSELDSEHCRRVCRSLDELGAQVFITCVDAVDIVSVWPEGSSPTVFHVEQGKLA</sequence>
<dbReference type="GO" id="GO:0003697">
    <property type="term" value="F:single-stranded DNA binding"/>
    <property type="evidence" value="ECO:0007669"/>
    <property type="project" value="UniProtKB-UniRule"/>
</dbReference>
<reference evidence="12" key="1">
    <citation type="journal article" date="2014" name="Int. J. Syst. Evol. Microbiol.">
        <title>Complete genome sequence of Corynebacterium casei LMG S-19264T (=DSM 44701T), isolated from a smear-ripened cheese.</title>
        <authorList>
            <consortium name="US DOE Joint Genome Institute (JGI-PGF)"/>
            <person name="Walter F."/>
            <person name="Albersmeier A."/>
            <person name="Kalinowski J."/>
            <person name="Ruckert C."/>
        </authorList>
    </citation>
    <scope>NUCLEOTIDE SEQUENCE</scope>
    <source>
        <strain evidence="12">KCTC 23430</strain>
    </source>
</reference>
<comment type="similarity">
    <text evidence="2 9 10">Belongs to the RecF family.</text>
</comment>
<dbReference type="PROSITE" id="PS00618">
    <property type="entry name" value="RECF_2"/>
    <property type="match status" value="1"/>
</dbReference>
<dbReference type="HAMAP" id="MF_00365">
    <property type="entry name" value="RecF"/>
    <property type="match status" value="1"/>
</dbReference>
<dbReference type="PANTHER" id="PTHR32182">
    <property type="entry name" value="DNA REPLICATION AND REPAIR PROTEIN RECF"/>
    <property type="match status" value="1"/>
</dbReference>
<comment type="caution">
    <text evidence="9">Lacks conserved residue(s) required for the propagation of feature annotation.</text>
</comment>
<keyword evidence="7 9" id="KW-0067">ATP-binding</keyword>
<keyword evidence="9 10" id="KW-0227">DNA damage</keyword>
<evidence type="ECO:0000256" key="3">
    <source>
        <dbReference type="ARBA" id="ARBA00020170"/>
    </source>
</evidence>
<dbReference type="GO" id="GO:0005737">
    <property type="term" value="C:cytoplasm"/>
    <property type="evidence" value="ECO:0007669"/>
    <property type="project" value="UniProtKB-SubCell"/>
</dbReference>
<evidence type="ECO:0000256" key="6">
    <source>
        <dbReference type="ARBA" id="ARBA00022741"/>
    </source>
</evidence>
<gene>
    <name evidence="9 12" type="primary">recF</name>
    <name evidence="12" type="ORF">GCM10007053_20940</name>
</gene>
<evidence type="ECO:0000256" key="7">
    <source>
        <dbReference type="ARBA" id="ARBA00022840"/>
    </source>
</evidence>
<keyword evidence="9 10" id="KW-0234">DNA repair</keyword>
<dbReference type="Gene3D" id="1.20.1050.90">
    <property type="entry name" value="RecF/RecN/SMC, N-terminal domain"/>
    <property type="match status" value="1"/>
</dbReference>
<dbReference type="PROSITE" id="PS00617">
    <property type="entry name" value="RECF_1"/>
    <property type="match status" value="1"/>
</dbReference>
<dbReference type="PANTHER" id="PTHR32182:SF0">
    <property type="entry name" value="DNA REPLICATION AND REPAIR PROTEIN RECF"/>
    <property type="match status" value="1"/>
</dbReference>
<dbReference type="SUPFAM" id="SSF52540">
    <property type="entry name" value="P-loop containing nucleoside triphosphate hydrolases"/>
    <property type="match status" value="1"/>
</dbReference>
<dbReference type="EMBL" id="BMYM01000002">
    <property type="protein sequence ID" value="GHD34784.1"/>
    <property type="molecule type" value="Genomic_DNA"/>
</dbReference>
<keyword evidence="5 9" id="KW-0235">DNA replication</keyword>
<dbReference type="InterPro" id="IPR003395">
    <property type="entry name" value="RecF/RecN/SMC_N"/>
</dbReference>
<organism evidence="12 13">
    <name type="scientific">Parahalioglobus pacificus</name>
    <dbReference type="NCBI Taxonomy" id="930806"/>
    <lineage>
        <taxon>Bacteria</taxon>
        <taxon>Pseudomonadati</taxon>
        <taxon>Pseudomonadota</taxon>
        <taxon>Gammaproteobacteria</taxon>
        <taxon>Cellvibrionales</taxon>
        <taxon>Halieaceae</taxon>
        <taxon>Parahalioglobus</taxon>
    </lineage>
</organism>
<reference evidence="12" key="2">
    <citation type="submission" date="2020-09" db="EMBL/GenBank/DDBJ databases">
        <authorList>
            <person name="Sun Q."/>
            <person name="Kim S."/>
        </authorList>
    </citation>
    <scope>NUCLEOTIDE SEQUENCE</scope>
    <source>
        <strain evidence="12">KCTC 23430</strain>
    </source>
</reference>
<accession>A0A919CL10</accession>
<evidence type="ECO:0000256" key="9">
    <source>
        <dbReference type="HAMAP-Rule" id="MF_00365"/>
    </source>
</evidence>
<keyword evidence="13" id="KW-1185">Reference proteome</keyword>
<keyword evidence="4 9" id="KW-0963">Cytoplasm</keyword>
<keyword evidence="8 9" id="KW-0238">DNA-binding</keyword>
<dbReference type="InterPro" id="IPR001238">
    <property type="entry name" value="DNA-binding_RecF"/>
</dbReference>
<evidence type="ECO:0000256" key="1">
    <source>
        <dbReference type="ARBA" id="ARBA00004496"/>
    </source>
</evidence>
<dbReference type="InterPro" id="IPR027417">
    <property type="entry name" value="P-loop_NTPase"/>
</dbReference>
<dbReference type="NCBIfam" id="TIGR00611">
    <property type="entry name" value="recf"/>
    <property type="match status" value="1"/>
</dbReference>
<dbReference type="GO" id="GO:0000731">
    <property type="term" value="P:DNA synthesis involved in DNA repair"/>
    <property type="evidence" value="ECO:0007669"/>
    <property type="project" value="TreeGrafter"/>
</dbReference>
<comment type="subcellular location">
    <subcellularLocation>
        <location evidence="1 9 10">Cytoplasm</location>
    </subcellularLocation>
</comment>
<dbReference type="AlphaFoldDB" id="A0A919CL10"/>
<name>A0A919CL10_9GAMM</name>
<evidence type="ECO:0000256" key="2">
    <source>
        <dbReference type="ARBA" id="ARBA00008016"/>
    </source>
</evidence>
<keyword evidence="9 10" id="KW-0742">SOS response</keyword>
<comment type="function">
    <text evidence="9 10">The RecF protein is involved in DNA metabolism; it is required for DNA replication and normal SOS inducibility. RecF binds preferentially to single-stranded, linear DNA. It also seems to bind ATP.</text>
</comment>
<feature type="domain" description="RecF/RecN/SMC N-terminal" evidence="11">
    <location>
        <begin position="13"/>
        <end position="269"/>
    </location>
</feature>
<dbReference type="InterPro" id="IPR042174">
    <property type="entry name" value="RecF_2"/>
</dbReference>
<comment type="caution">
    <text evidence="12">The sequence shown here is derived from an EMBL/GenBank/DDBJ whole genome shotgun (WGS) entry which is preliminary data.</text>
</comment>
<dbReference type="Pfam" id="PF02463">
    <property type="entry name" value="SMC_N"/>
    <property type="match status" value="1"/>
</dbReference>
<evidence type="ECO:0000259" key="11">
    <source>
        <dbReference type="Pfam" id="PF02463"/>
    </source>
</evidence>
<dbReference type="GO" id="GO:0009432">
    <property type="term" value="P:SOS response"/>
    <property type="evidence" value="ECO:0007669"/>
    <property type="project" value="UniProtKB-UniRule"/>
</dbReference>
<dbReference type="InterPro" id="IPR018078">
    <property type="entry name" value="DNA-binding_RecF_CS"/>
</dbReference>
<evidence type="ECO:0000256" key="8">
    <source>
        <dbReference type="ARBA" id="ARBA00023125"/>
    </source>
</evidence>